<dbReference type="Proteomes" id="UP000184226">
    <property type="component" value="Unassembled WGS sequence"/>
</dbReference>
<keyword evidence="2" id="KW-1185">Reference proteome</keyword>
<proteinExistence type="predicted"/>
<evidence type="ECO:0000313" key="2">
    <source>
        <dbReference type="Proteomes" id="UP000184226"/>
    </source>
</evidence>
<accession>A0A1M5UHX5</accession>
<organism evidence="1 2">
    <name type="scientific">Pollutimonas bauzanensis</name>
    <dbReference type="NCBI Taxonomy" id="658167"/>
    <lineage>
        <taxon>Bacteria</taxon>
        <taxon>Pseudomonadati</taxon>
        <taxon>Pseudomonadota</taxon>
        <taxon>Betaproteobacteria</taxon>
        <taxon>Burkholderiales</taxon>
        <taxon>Alcaligenaceae</taxon>
        <taxon>Pollutimonas</taxon>
    </lineage>
</organism>
<dbReference type="EMBL" id="FQXE01000004">
    <property type="protein sequence ID" value="SHH62567.1"/>
    <property type="molecule type" value="Genomic_DNA"/>
</dbReference>
<gene>
    <name evidence="1" type="ORF">SAMN04488135_1044</name>
</gene>
<dbReference type="AlphaFoldDB" id="A0A1M5UHX5"/>
<sequence>MTVGGRLFACNPASVNLGEYKPMNDTALLLCGDRSEGTAKIALDQLASSIQGFSDRAVQFLANDITDEALNFGPFCARVLLENGCAALVGRLDSFRMLYLSEFQAQPEYEPGKRAKSAFAWSGDVIPDEKSHQALWSVDHDLPRISRALFSKHFDHFFWKPALNRMLDYVSTLEQDPLLADVVNIDPDRFINEARGRSAQLYSTLSKGVHWEFFTSALLFDEATIKSAIRDTFLLVANLGLTSHFVHTAYASLDPVKAVSCYKAIRRLVP</sequence>
<name>A0A1M5UHX5_9BURK</name>
<evidence type="ECO:0000313" key="1">
    <source>
        <dbReference type="EMBL" id="SHH62567.1"/>
    </source>
</evidence>
<reference evidence="1 2" key="1">
    <citation type="submission" date="2016-11" db="EMBL/GenBank/DDBJ databases">
        <authorList>
            <person name="Jaros S."/>
            <person name="Januszkiewicz K."/>
            <person name="Wedrychowicz H."/>
        </authorList>
    </citation>
    <scope>NUCLEOTIDE SEQUENCE [LARGE SCALE GENOMIC DNA]</scope>
    <source>
        <strain evidence="1 2">CGMCC 1.10190</strain>
    </source>
</reference>
<protein>
    <submittedName>
        <fullName evidence="1">Uncharacterized protein</fullName>
    </submittedName>
</protein>